<organism evidence="7 8">
    <name type="scientific">Aspergillus puulaauensis</name>
    <dbReference type="NCBI Taxonomy" id="1220207"/>
    <lineage>
        <taxon>Eukaryota</taxon>
        <taxon>Fungi</taxon>
        <taxon>Dikarya</taxon>
        <taxon>Ascomycota</taxon>
        <taxon>Pezizomycotina</taxon>
        <taxon>Eurotiomycetes</taxon>
        <taxon>Eurotiomycetidae</taxon>
        <taxon>Eurotiales</taxon>
        <taxon>Aspergillaceae</taxon>
        <taxon>Aspergillus</taxon>
    </lineage>
</organism>
<keyword evidence="2" id="KW-0812">Transmembrane</keyword>
<dbReference type="InterPro" id="IPR009644">
    <property type="entry name" value="FKTN/MNN4/W02B3.4-1"/>
</dbReference>
<keyword evidence="3" id="KW-1133">Transmembrane helix</keyword>
<dbReference type="GO" id="GO:0016020">
    <property type="term" value="C:membrane"/>
    <property type="evidence" value="ECO:0007669"/>
    <property type="project" value="UniProtKB-SubCell"/>
</dbReference>
<evidence type="ECO:0000256" key="5">
    <source>
        <dbReference type="SAM" id="SignalP"/>
    </source>
</evidence>
<gene>
    <name evidence="7" type="ORF">APUU_40321A</name>
</gene>
<dbReference type="Pfam" id="PF04991">
    <property type="entry name" value="LicD"/>
    <property type="match status" value="2"/>
</dbReference>
<proteinExistence type="predicted"/>
<protein>
    <recommendedName>
        <fullName evidence="6">LicD/FKTN/FKRP nucleotidyltransferase domain-containing protein</fullName>
    </recommendedName>
</protein>
<evidence type="ECO:0000313" key="8">
    <source>
        <dbReference type="Proteomes" id="UP000654913"/>
    </source>
</evidence>
<dbReference type="GeneID" id="64973882"/>
<evidence type="ECO:0000259" key="6">
    <source>
        <dbReference type="Pfam" id="PF04991"/>
    </source>
</evidence>
<dbReference type="OrthoDB" id="444255at2759"/>
<sequence length="302" mass="35002">MRPLVFPFLLALFGLLSVHAEGDAGVTFEDVRDKLPKVYSGQAEESAPKYFQESSFHYHYDGRFAEEPLPDNETLPYLSALIQTYLSTMADLRAETWIMHGSLLAWWWNQKIFPWDSDLDVQINEPVIHFLADYYNMTAHHFDLPDVEGGRTYILEINPYYVIRSKSDTANVIDGRWIDTSSGLFIDITAVRTDDERRENGEPGALMCKDYHNFDESEIYPLRNTYFEGVPAKIPYAYTKLLQDEYGAKALTKTNYQGHKFNGKTSIWEKIQNNRLLARRRKVPEIPVRTTPLKHLYDSNVN</sequence>
<evidence type="ECO:0000256" key="1">
    <source>
        <dbReference type="ARBA" id="ARBA00004167"/>
    </source>
</evidence>
<keyword evidence="4" id="KW-0472">Membrane</keyword>
<feature type="domain" description="LicD/FKTN/FKRP nucleotidyltransferase" evidence="6">
    <location>
        <begin position="96"/>
        <end position="196"/>
    </location>
</feature>
<dbReference type="EMBL" id="AP024446">
    <property type="protein sequence ID" value="BCS23877.1"/>
    <property type="molecule type" value="Genomic_DNA"/>
</dbReference>
<dbReference type="PANTHER" id="PTHR15407:SF32">
    <property type="entry name" value="PROTEIN (MNN4), PUTATIVE (AFU_ORTHOLOGUE AFUA_1G03790)-RELATED"/>
    <property type="match status" value="1"/>
</dbReference>
<name>A0A7R8AMK0_9EURO</name>
<feature type="domain" description="LicD/FKTN/FKRP nucleotidyltransferase" evidence="6">
    <location>
        <begin position="210"/>
        <end position="247"/>
    </location>
</feature>
<evidence type="ECO:0000256" key="4">
    <source>
        <dbReference type="ARBA" id="ARBA00023136"/>
    </source>
</evidence>
<keyword evidence="5" id="KW-0732">Signal</keyword>
<evidence type="ECO:0000256" key="3">
    <source>
        <dbReference type="ARBA" id="ARBA00022989"/>
    </source>
</evidence>
<dbReference type="AlphaFoldDB" id="A0A7R8AMK0"/>
<evidence type="ECO:0000256" key="2">
    <source>
        <dbReference type="ARBA" id="ARBA00022692"/>
    </source>
</evidence>
<reference evidence="7" key="1">
    <citation type="submission" date="2021-01" db="EMBL/GenBank/DDBJ databases">
        <authorList>
            <consortium name="Aspergillus puulaauensis MK2 genome sequencing consortium"/>
            <person name="Kazuki M."/>
            <person name="Futagami T."/>
        </authorList>
    </citation>
    <scope>NUCLEOTIDE SEQUENCE</scope>
    <source>
        <strain evidence="7">MK2</strain>
    </source>
</reference>
<dbReference type="PANTHER" id="PTHR15407">
    <property type="entry name" value="FUKUTIN-RELATED"/>
    <property type="match status" value="1"/>
</dbReference>
<accession>A0A7R8AMK0</accession>
<keyword evidence="8" id="KW-1185">Reference proteome</keyword>
<feature type="chain" id="PRO_5031208734" description="LicD/FKTN/FKRP nucleotidyltransferase domain-containing protein" evidence="5">
    <location>
        <begin position="21"/>
        <end position="302"/>
    </location>
</feature>
<reference evidence="7" key="2">
    <citation type="submission" date="2021-02" db="EMBL/GenBank/DDBJ databases">
        <title>Aspergillus puulaauensis MK2 genome sequence.</title>
        <authorList>
            <person name="Futagami T."/>
            <person name="Mori K."/>
            <person name="Kadooka C."/>
            <person name="Tanaka T."/>
        </authorList>
    </citation>
    <scope>NUCLEOTIDE SEQUENCE</scope>
    <source>
        <strain evidence="7">MK2</strain>
    </source>
</reference>
<dbReference type="InterPro" id="IPR007074">
    <property type="entry name" value="LicD/FKTN/FKRP_NTP_transf"/>
</dbReference>
<dbReference type="KEGG" id="apuu:APUU_40321A"/>
<feature type="signal peptide" evidence="5">
    <location>
        <begin position="1"/>
        <end position="20"/>
    </location>
</feature>
<dbReference type="GO" id="GO:0009100">
    <property type="term" value="P:glycoprotein metabolic process"/>
    <property type="evidence" value="ECO:0007669"/>
    <property type="project" value="UniProtKB-ARBA"/>
</dbReference>
<dbReference type="Proteomes" id="UP000654913">
    <property type="component" value="Chromosome 4"/>
</dbReference>
<evidence type="ECO:0000313" key="7">
    <source>
        <dbReference type="EMBL" id="BCS23877.1"/>
    </source>
</evidence>
<dbReference type="RefSeq" id="XP_041556071.1">
    <property type="nucleotide sequence ID" value="XM_041703380.1"/>
</dbReference>
<comment type="subcellular location">
    <subcellularLocation>
        <location evidence="1">Membrane</location>
        <topology evidence="1">Single-pass membrane protein</topology>
    </subcellularLocation>
</comment>